<evidence type="ECO:0000313" key="4">
    <source>
        <dbReference type="Proteomes" id="UP000796880"/>
    </source>
</evidence>
<dbReference type="InterPro" id="IPR050942">
    <property type="entry name" value="F-box_BR-signaling"/>
</dbReference>
<dbReference type="Pfam" id="PF00646">
    <property type="entry name" value="F-box"/>
    <property type="match status" value="1"/>
</dbReference>
<evidence type="ECO:0000313" key="3">
    <source>
        <dbReference type="EMBL" id="KAF3457498.1"/>
    </source>
</evidence>
<accession>A0A8K0HTD1</accession>
<reference evidence="3" key="1">
    <citation type="submission" date="2020-03" db="EMBL/GenBank/DDBJ databases">
        <title>A high-quality chromosome-level genome assembly of a woody plant with both climbing and erect habits, Rhamnella rubrinervis.</title>
        <authorList>
            <person name="Lu Z."/>
            <person name="Yang Y."/>
            <person name="Zhu X."/>
            <person name="Sun Y."/>
        </authorList>
    </citation>
    <scope>NUCLEOTIDE SEQUENCE</scope>
    <source>
        <strain evidence="3">BYM</strain>
        <tissue evidence="3">Leaf</tissue>
    </source>
</reference>
<name>A0A8K0HTD1_9ROSA</name>
<protein>
    <recommendedName>
        <fullName evidence="5">F-box protein</fullName>
    </recommendedName>
</protein>
<dbReference type="InterPro" id="IPR001810">
    <property type="entry name" value="F-box_dom"/>
</dbReference>
<dbReference type="PANTHER" id="PTHR44259">
    <property type="entry name" value="OS07G0183000 PROTEIN-RELATED"/>
    <property type="match status" value="1"/>
</dbReference>
<feature type="domain" description="F-box" evidence="1">
    <location>
        <begin position="12"/>
        <end position="51"/>
    </location>
</feature>
<proteinExistence type="predicted"/>
<dbReference type="EMBL" id="VOIH02000001">
    <property type="protein sequence ID" value="KAF3457498.1"/>
    <property type="molecule type" value="Genomic_DNA"/>
</dbReference>
<evidence type="ECO:0000259" key="2">
    <source>
        <dbReference type="Pfam" id="PF03478"/>
    </source>
</evidence>
<dbReference type="Pfam" id="PF03478">
    <property type="entry name" value="Beta-prop_KIB1-4"/>
    <property type="match status" value="1"/>
</dbReference>
<feature type="domain" description="KIB1-4 beta-propeller" evidence="2">
    <location>
        <begin position="133"/>
        <end position="334"/>
    </location>
</feature>
<dbReference type="InterPro" id="IPR036047">
    <property type="entry name" value="F-box-like_dom_sf"/>
</dbReference>
<keyword evidence="4" id="KW-1185">Reference proteome</keyword>
<dbReference type="SUPFAM" id="SSF81383">
    <property type="entry name" value="F-box domain"/>
    <property type="match status" value="1"/>
</dbReference>
<dbReference type="InterPro" id="IPR005174">
    <property type="entry name" value="KIB1-4_b-propeller"/>
</dbReference>
<dbReference type="AlphaFoldDB" id="A0A8K0HTD1"/>
<evidence type="ECO:0000259" key="1">
    <source>
        <dbReference type="Pfam" id="PF00646"/>
    </source>
</evidence>
<sequence length="369" mass="42598">MEKRRLASASNWPGLPEDLLDSIIPRLVYISDYIRFSAVCKSWNSVALKHKQKRERLTNHQYPLLLLISSRIEGCTSVSPYVFNFMTKSGIQDIQLHRFFWYGRCRGCLIYIRQACYEFFDVRIMPKHIDDFGTPIDLPRLCCFRPGHTRPDKVKSVVLSRDPCFGSFDVLITSYSCYAAHMKFDSKNWTCSGLGRSDYFASLVFYKDHILGASNRGGVLSLDVNIDHSLVPKGEKILPDLEHVRDSSGCFLVEATNGDLLMVLWYHDFDIHERYKLYKLLYSNGQHERIPIANLSGDSIFWGINHPVSVLASDYPGLCRPNSIYLICQRQPSDYICEEFNFEDRSMREDEIDEPYLTSASWIVPPIKL</sequence>
<comment type="caution">
    <text evidence="3">The sequence shown here is derived from an EMBL/GenBank/DDBJ whole genome shotgun (WGS) entry which is preliminary data.</text>
</comment>
<evidence type="ECO:0008006" key="5">
    <source>
        <dbReference type="Google" id="ProtNLM"/>
    </source>
</evidence>
<dbReference type="Gene3D" id="1.20.1280.50">
    <property type="match status" value="1"/>
</dbReference>
<gene>
    <name evidence="3" type="ORF">FNV43_RR02156</name>
</gene>
<dbReference type="PANTHER" id="PTHR44259:SF93">
    <property type="entry name" value="PROTEIN, PUTATIVE (DUF295)-RELATED"/>
    <property type="match status" value="1"/>
</dbReference>
<dbReference type="Proteomes" id="UP000796880">
    <property type="component" value="Unassembled WGS sequence"/>
</dbReference>
<organism evidence="3 4">
    <name type="scientific">Rhamnella rubrinervis</name>
    <dbReference type="NCBI Taxonomy" id="2594499"/>
    <lineage>
        <taxon>Eukaryota</taxon>
        <taxon>Viridiplantae</taxon>
        <taxon>Streptophyta</taxon>
        <taxon>Embryophyta</taxon>
        <taxon>Tracheophyta</taxon>
        <taxon>Spermatophyta</taxon>
        <taxon>Magnoliopsida</taxon>
        <taxon>eudicotyledons</taxon>
        <taxon>Gunneridae</taxon>
        <taxon>Pentapetalae</taxon>
        <taxon>rosids</taxon>
        <taxon>fabids</taxon>
        <taxon>Rosales</taxon>
        <taxon>Rhamnaceae</taxon>
        <taxon>rhamnoid group</taxon>
        <taxon>Rhamneae</taxon>
        <taxon>Rhamnella</taxon>
    </lineage>
</organism>
<dbReference type="OrthoDB" id="988734at2759"/>